<organism evidence="1 2">
    <name type="scientific">Mycobacterium tuberculosis</name>
    <dbReference type="NCBI Taxonomy" id="1773"/>
    <lineage>
        <taxon>Bacteria</taxon>
        <taxon>Bacillati</taxon>
        <taxon>Actinomycetota</taxon>
        <taxon>Actinomycetes</taxon>
        <taxon>Mycobacteriales</taxon>
        <taxon>Mycobacteriaceae</taxon>
        <taxon>Mycobacterium</taxon>
        <taxon>Mycobacterium tuberculosis complex</taxon>
    </lineage>
</organism>
<evidence type="ECO:0000313" key="2">
    <source>
        <dbReference type="Proteomes" id="UP000050164"/>
    </source>
</evidence>
<accession>A0A655ASB0</accession>
<dbReference type="Proteomes" id="UP000050164">
    <property type="component" value="Unassembled WGS sequence"/>
</dbReference>
<protein>
    <submittedName>
        <fullName evidence="1">Putative NAD(P)H nitroreductase</fullName>
    </submittedName>
</protein>
<evidence type="ECO:0000313" key="1">
    <source>
        <dbReference type="EMBL" id="CKU65892.1"/>
    </source>
</evidence>
<name>A0A655ASB0_MYCTX</name>
<sequence>MFGAGGYPQMLLRVGWAPINADPLSQHCSARARYAREGEFAAGLLCPLPQVR</sequence>
<reference evidence="1 2" key="1">
    <citation type="submission" date="2015-03" db="EMBL/GenBank/DDBJ databases">
        <authorList>
            <consortium name="Pathogen Informatics"/>
        </authorList>
    </citation>
    <scope>NUCLEOTIDE SEQUENCE [LARGE SCALE GENOMIC DNA]</scope>
    <source>
        <strain evidence="1 2">Bir 185</strain>
    </source>
</reference>
<gene>
    <name evidence="1" type="ORF">ERS027659_05267</name>
</gene>
<dbReference type="AlphaFoldDB" id="A0A655ASB0"/>
<dbReference type="EMBL" id="CNFT01002961">
    <property type="protein sequence ID" value="CKU65892.1"/>
    <property type="molecule type" value="Genomic_DNA"/>
</dbReference>
<proteinExistence type="predicted"/>